<dbReference type="GO" id="GO:0007165">
    <property type="term" value="P:signal transduction"/>
    <property type="evidence" value="ECO:0007669"/>
    <property type="project" value="UniProtKB-KW"/>
</dbReference>
<comment type="similarity">
    <text evidence="3">Belongs to the methyl-accepting chemotaxis (MCP) protein family.</text>
</comment>
<gene>
    <name evidence="9" type="ORF">NLF92_10870</name>
</gene>
<comment type="caution">
    <text evidence="9">The sequence shown here is derived from an EMBL/GenBank/DDBJ whole genome shotgun (WGS) entry which is preliminary data.</text>
</comment>
<keyword evidence="10" id="KW-1185">Reference proteome</keyword>
<evidence type="ECO:0000256" key="2">
    <source>
        <dbReference type="ARBA" id="ARBA00023224"/>
    </source>
</evidence>
<keyword evidence="7" id="KW-0472">Membrane</keyword>
<dbReference type="PANTHER" id="PTHR32089">
    <property type="entry name" value="METHYL-ACCEPTING CHEMOTAXIS PROTEIN MCPB"/>
    <property type="match status" value="1"/>
</dbReference>
<dbReference type="InterPro" id="IPR004090">
    <property type="entry name" value="Chemotax_Me-accpt_rcpt"/>
</dbReference>
<dbReference type="GO" id="GO:0016020">
    <property type="term" value="C:membrane"/>
    <property type="evidence" value="ECO:0007669"/>
    <property type="project" value="UniProtKB-SubCell"/>
</dbReference>
<dbReference type="Pfam" id="PF00015">
    <property type="entry name" value="MCPsignal"/>
    <property type="match status" value="1"/>
</dbReference>
<reference evidence="9" key="1">
    <citation type="submission" date="2022-07" db="EMBL/GenBank/DDBJ databases">
        <title>Characterization of the Novel Bacterium Alteromonas immobilis LMIT006 and Alteromonas gregis LMIT007.</title>
        <authorList>
            <person name="Lin X."/>
        </authorList>
    </citation>
    <scope>NUCLEOTIDE SEQUENCE</scope>
    <source>
        <strain evidence="9">LMIT007</strain>
    </source>
</reference>
<dbReference type="PANTHER" id="PTHR32089:SF41">
    <property type="entry name" value="METHYL-ACCEPTING CHEMOTAXIS PROTEIN"/>
    <property type="match status" value="1"/>
</dbReference>
<feature type="domain" description="Methyl-accepting transducer" evidence="8">
    <location>
        <begin position="125"/>
        <end position="296"/>
    </location>
</feature>
<dbReference type="PROSITE" id="PS50111">
    <property type="entry name" value="CHEMOTAXIS_TRANSDUC_2"/>
    <property type="match status" value="1"/>
</dbReference>
<evidence type="ECO:0000256" key="5">
    <source>
        <dbReference type="SAM" id="Coils"/>
    </source>
</evidence>
<evidence type="ECO:0000256" key="6">
    <source>
        <dbReference type="SAM" id="MobiDB-lite"/>
    </source>
</evidence>
<evidence type="ECO:0000256" key="3">
    <source>
        <dbReference type="ARBA" id="ARBA00029447"/>
    </source>
</evidence>
<dbReference type="GO" id="GO:0006935">
    <property type="term" value="P:chemotaxis"/>
    <property type="evidence" value="ECO:0007669"/>
    <property type="project" value="InterPro"/>
</dbReference>
<evidence type="ECO:0000256" key="4">
    <source>
        <dbReference type="PROSITE-ProRule" id="PRU00284"/>
    </source>
</evidence>
<organism evidence="9 10">
    <name type="scientific">Opacimonas viscosa</name>
    <dbReference type="NCBI Taxonomy" id="2961944"/>
    <lineage>
        <taxon>Bacteria</taxon>
        <taxon>Pseudomonadati</taxon>
        <taxon>Pseudomonadota</taxon>
        <taxon>Gammaproteobacteria</taxon>
        <taxon>Alteromonadales</taxon>
        <taxon>Alteromonadaceae</taxon>
        <taxon>Opacimonas</taxon>
    </lineage>
</organism>
<dbReference type="Proteomes" id="UP001165413">
    <property type="component" value="Unassembled WGS sequence"/>
</dbReference>
<dbReference type="RefSeq" id="WP_254101788.1">
    <property type="nucleotide sequence ID" value="NZ_JANATA010000021.1"/>
</dbReference>
<feature type="transmembrane region" description="Helical" evidence="7">
    <location>
        <begin position="29"/>
        <end position="50"/>
    </location>
</feature>
<feature type="transmembrane region" description="Helical" evidence="7">
    <location>
        <begin position="56"/>
        <end position="80"/>
    </location>
</feature>
<evidence type="ECO:0000259" key="8">
    <source>
        <dbReference type="PROSITE" id="PS50111"/>
    </source>
</evidence>
<dbReference type="AlphaFoldDB" id="A0AA41WZP8"/>
<dbReference type="SMART" id="SM00283">
    <property type="entry name" value="MA"/>
    <property type="match status" value="1"/>
</dbReference>
<sequence>MIAQGNNDNKKFFTIDLVKMKPLIVKFSVLSLVGVIAVTAAIASPIASWLTQTFGALGTVLTVGLFTTTTVVSTLGLFIWRVNKLVAQNDQQKLSGIDCSAEISNAYDDHGLPYIATAINKLIIAQHDVANVHSILNDQVSGINNVTQEAAVNILDKLQSIEAAIENTMNTIHSSIAETDSLKSSSSARVDGVKDQIVELQRYIDDRKEEGVEHSQRVQQVLAEINQLTELTGLVKNIAAQTNLLALNAAIEAARAGEHGRGFAVVADEVRTLSGQSENAANQIDMGIDKAINMVEAQMAHMLDQNKIESENVRLQKYANELTKLSETYTDLENLNSTILNEMENSSAIAKDKVLETFSAVQFQDITRQRLEQIQQAFEHLEKYQQGVENALPDYHELQRIKPFDANTLKENYVMEEQRQIHSKVANGGTGNKKNTPDIELF</sequence>
<proteinExistence type="inferred from homology"/>
<name>A0AA41WZP8_9ALTE</name>
<keyword evidence="7" id="KW-1133">Transmembrane helix</keyword>
<dbReference type="GO" id="GO:0004888">
    <property type="term" value="F:transmembrane signaling receptor activity"/>
    <property type="evidence" value="ECO:0007669"/>
    <property type="project" value="InterPro"/>
</dbReference>
<evidence type="ECO:0000313" key="10">
    <source>
        <dbReference type="Proteomes" id="UP001165413"/>
    </source>
</evidence>
<keyword evidence="5" id="KW-0175">Coiled coil</keyword>
<evidence type="ECO:0000256" key="1">
    <source>
        <dbReference type="ARBA" id="ARBA00004370"/>
    </source>
</evidence>
<feature type="coiled-coil region" evidence="5">
    <location>
        <begin position="308"/>
        <end position="335"/>
    </location>
</feature>
<keyword evidence="2 4" id="KW-0807">Transducer</keyword>
<protein>
    <submittedName>
        <fullName evidence="9">Methyl-accepting chemotaxis protein</fullName>
    </submittedName>
</protein>
<dbReference type="Gene3D" id="1.10.287.950">
    <property type="entry name" value="Methyl-accepting chemotaxis protein"/>
    <property type="match status" value="1"/>
</dbReference>
<dbReference type="EMBL" id="JANATA010000021">
    <property type="protein sequence ID" value="MCP3429447.1"/>
    <property type="molecule type" value="Genomic_DNA"/>
</dbReference>
<keyword evidence="7" id="KW-0812">Transmembrane</keyword>
<evidence type="ECO:0000313" key="9">
    <source>
        <dbReference type="EMBL" id="MCP3429447.1"/>
    </source>
</evidence>
<dbReference type="PRINTS" id="PR00260">
    <property type="entry name" value="CHEMTRNSDUCR"/>
</dbReference>
<dbReference type="InterPro" id="IPR004089">
    <property type="entry name" value="MCPsignal_dom"/>
</dbReference>
<accession>A0AA41WZP8</accession>
<feature type="region of interest" description="Disordered" evidence="6">
    <location>
        <begin position="423"/>
        <end position="442"/>
    </location>
</feature>
<evidence type="ECO:0000256" key="7">
    <source>
        <dbReference type="SAM" id="Phobius"/>
    </source>
</evidence>
<comment type="subcellular location">
    <subcellularLocation>
        <location evidence="1">Membrane</location>
    </subcellularLocation>
</comment>
<dbReference type="SUPFAM" id="SSF58104">
    <property type="entry name" value="Methyl-accepting chemotaxis protein (MCP) signaling domain"/>
    <property type="match status" value="1"/>
</dbReference>